<proteinExistence type="predicted"/>
<reference evidence="1" key="2">
    <citation type="journal article" date="2019" name="IMA Fungus">
        <title>Genome sequencing and comparison of five Tilletia species to identify candidate genes for the detection of regulated species infecting wheat.</title>
        <authorList>
            <person name="Nguyen H.D.T."/>
            <person name="Sultana T."/>
            <person name="Kesanakurti P."/>
            <person name="Hambleton S."/>
        </authorList>
    </citation>
    <scope>NUCLEOTIDE SEQUENCE</scope>
    <source>
        <strain evidence="1">DAOMC 236422</strain>
    </source>
</reference>
<dbReference type="EMBL" id="LWDG02000700">
    <property type="protein sequence ID" value="KAE8263097.1"/>
    <property type="molecule type" value="Genomic_DNA"/>
</dbReference>
<protein>
    <submittedName>
        <fullName evidence="1">Uncharacterized protein</fullName>
    </submittedName>
</protein>
<evidence type="ECO:0000313" key="2">
    <source>
        <dbReference type="Proteomes" id="UP000078113"/>
    </source>
</evidence>
<sequence>MHRFFSARFMIRAIQKWFQATPETDHEGVLDYKEVAKGKQNFKVAVKGNNDAQIEREAGVARPKKE</sequence>
<accession>A0A8X7T1G0</accession>
<evidence type="ECO:0000313" key="1">
    <source>
        <dbReference type="EMBL" id="KAE8263097.1"/>
    </source>
</evidence>
<keyword evidence="2" id="KW-1185">Reference proteome</keyword>
<reference evidence="1" key="1">
    <citation type="submission" date="2016-04" db="EMBL/GenBank/DDBJ databases">
        <authorList>
            <person name="Nguyen H.D."/>
            <person name="Samba Siva P."/>
            <person name="Cullis J."/>
            <person name="Levesque C.A."/>
            <person name="Hambleton S."/>
        </authorList>
    </citation>
    <scope>NUCLEOTIDE SEQUENCE</scope>
    <source>
        <strain evidence="1">DAOMC 236422</strain>
    </source>
</reference>
<name>A0A8X7T1G0_9BASI</name>
<comment type="caution">
    <text evidence="1">The sequence shown here is derived from an EMBL/GenBank/DDBJ whole genome shotgun (WGS) entry which is preliminary data.</text>
</comment>
<dbReference type="Proteomes" id="UP000078113">
    <property type="component" value="Unassembled WGS sequence"/>
</dbReference>
<gene>
    <name evidence="1" type="ORF">A4X09_0g7316</name>
</gene>
<dbReference type="AlphaFoldDB" id="A0A8X7T1G0"/>
<organism evidence="1 2">
    <name type="scientific">Tilletia walkeri</name>
    <dbReference type="NCBI Taxonomy" id="117179"/>
    <lineage>
        <taxon>Eukaryota</taxon>
        <taxon>Fungi</taxon>
        <taxon>Dikarya</taxon>
        <taxon>Basidiomycota</taxon>
        <taxon>Ustilaginomycotina</taxon>
        <taxon>Exobasidiomycetes</taxon>
        <taxon>Tilletiales</taxon>
        <taxon>Tilletiaceae</taxon>
        <taxon>Tilletia</taxon>
    </lineage>
</organism>